<name>A0ABR9UZL7_9CHRO</name>
<comment type="caution">
    <text evidence="6">The sequence shown here is derived from an EMBL/GenBank/DDBJ whole genome shotgun (WGS) entry which is preliminary data.</text>
</comment>
<dbReference type="SUPFAM" id="SSF46785">
    <property type="entry name" value="Winged helix' DNA-binding domain"/>
    <property type="match status" value="1"/>
</dbReference>
<dbReference type="InterPro" id="IPR029063">
    <property type="entry name" value="SAM-dependent_MTases_sf"/>
</dbReference>
<sequence>MPPDLPPQVAMMQMLGGLRVARLIYAAAELGIADLLADGSQTVEELAQATGTHAPSLYRLMRSLASVGIFAEYECHFSLTPLAEFLQSDSPDSVRAAVKFFGQDWHWNVWENLHYSVKTGEPAFEYLYKQGLFEFYQDPEVARVSSESKASISQRAAQSLLANYDFSLINKVVDIGIFASGSTVISLLQANPTMQGVLFDYPSAIAAATSVIESAKVADRCELIAGNCLDSVPSGGDAYILMFVVHNWDDNRAVQLLKNCREVMSADGRLLIVEMIMPLGNQPFVGKLIDLESLLTTPGGYERTEAQYRSLLASAGFQVTRIIPTQTANSIIEAVRA</sequence>
<dbReference type="EMBL" id="JADEWN010000062">
    <property type="protein sequence ID" value="MBE9192683.1"/>
    <property type="molecule type" value="Genomic_DNA"/>
</dbReference>
<keyword evidence="1 6" id="KW-0489">Methyltransferase</keyword>
<dbReference type="InterPro" id="IPR036390">
    <property type="entry name" value="WH_DNA-bd_sf"/>
</dbReference>
<dbReference type="Pfam" id="PF00891">
    <property type="entry name" value="Methyltransf_2"/>
    <property type="match status" value="1"/>
</dbReference>
<protein>
    <submittedName>
        <fullName evidence="6">Methyltransferase</fullName>
    </submittedName>
</protein>
<dbReference type="SUPFAM" id="SSF53335">
    <property type="entry name" value="S-adenosyl-L-methionine-dependent methyltransferases"/>
    <property type="match status" value="1"/>
</dbReference>
<organism evidence="6 7">
    <name type="scientific">Gloeocapsopsis crepidinum LEGE 06123</name>
    <dbReference type="NCBI Taxonomy" id="588587"/>
    <lineage>
        <taxon>Bacteria</taxon>
        <taxon>Bacillati</taxon>
        <taxon>Cyanobacteriota</taxon>
        <taxon>Cyanophyceae</taxon>
        <taxon>Oscillatoriophycideae</taxon>
        <taxon>Chroococcales</taxon>
        <taxon>Chroococcaceae</taxon>
        <taxon>Gloeocapsopsis</taxon>
    </lineage>
</organism>
<dbReference type="InterPro" id="IPR036388">
    <property type="entry name" value="WH-like_DNA-bd_sf"/>
</dbReference>
<proteinExistence type="predicted"/>
<dbReference type="Proteomes" id="UP000651156">
    <property type="component" value="Unassembled WGS sequence"/>
</dbReference>
<dbReference type="PIRSF" id="PIRSF005739">
    <property type="entry name" value="O-mtase"/>
    <property type="match status" value="1"/>
</dbReference>
<keyword evidence="3" id="KW-0949">S-adenosyl-L-methionine</keyword>
<gene>
    <name evidence="6" type="ORF">IQ230_20480</name>
</gene>
<feature type="domain" description="O-methyltransferase dimerisation" evidence="5">
    <location>
        <begin position="12"/>
        <end position="86"/>
    </location>
</feature>
<evidence type="ECO:0000256" key="2">
    <source>
        <dbReference type="ARBA" id="ARBA00022679"/>
    </source>
</evidence>
<dbReference type="InterPro" id="IPR012967">
    <property type="entry name" value="COMT_dimerisation"/>
</dbReference>
<evidence type="ECO:0000259" key="5">
    <source>
        <dbReference type="Pfam" id="PF08100"/>
    </source>
</evidence>
<keyword evidence="7" id="KW-1185">Reference proteome</keyword>
<keyword evidence="2" id="KW-0808">Transferase</keyword>
<evidence type="ECO:0000256" key="3">
    <source>
        <dbReference type="ARBA" id="ARBA00022691"/>
    </source>
</evidence>
<reference evidence="6 7" key="1">
    <citation type="submission" date="2020-10" db="EMBL/GenBank/DDBJ databases">
        <authorList>
            <person name="Castelo-Branco R."/>
            <person name="Eusebio N."/>
            <person name="Adriana R."/>
            <person name="Vieira A."/>
            <person name="Brugerolle De Fraissinette N."/>
            <person name="Rezende De Castro R."/>
            <person name="Schneider M.P."/>
            <person name="Vasconcelos V."/>
            <person name="Leao P.N."/>
        </authorList>
    </citation>
    <scope>NUCLEOTIDE SEQUENCE [LARGE SCALE GENOMIC DNA]</scope>
    <source>
        <strain evidence="6 7">LEGE 06123</strain>
    </source>
</reference>
<dbReference type="Gene3D" id="1.10.10.10">
    <property type="entry name" value="Winged helix-like DNA-binding domain superfamily/Winged helix DNA-binding domain"/>
    <property type="match status" value="1"/>
</dbReference>
<dbReference type="PANTHER" id="PTHR43712">
    <property type="entry name" value="PUTATIVE (AFU_ORTHOLOGUE AFUA_4G14580)-RELATED"/>
    <property type="match status" value="1"/>
</dbReference>
<evidence type="ECO:0000256" key="1">
    <source>
        <dbReference type="ARBA" id="ARBA00022603"/>
    </source>
</evidence>
<dbReference type="InterPro" id="IPR001077">
    <property type="entry name" value="COMT_C"/>
</dbReference>
<accession>A0ABR9UZL7</accession>
<feature type="domain" description="O-methyltransferase C-terminal" evidence="4">
    <location>
        <begin position="110"/>
        <end position="318"/>
    </location>
</feature>
<evidence type="ECO:0000313" key="7">
    <source>
        <dbReference type="Proteomes" id="UP000651156"/>
    </source>
</evidence>
<dbReference type="GO" id="GO:0008168">
    <property type="term" value="F:methyltransferase activity"/>
    <property type="evidence" value="ECO:0007669"/>
    <property type="project" value="UniProtKB-KW"/>
</dbReference>
<evidence type="ECO:0000259" key="4">
    <source>
        <dbReference type="Pfam" id="PF00891"/>
    </source>
</evidence>
<dbReference type="Gene3D" id="1.10.287.1350">
    <property type="match status" value="1"/>
</dbReference>
<dbReference type="Gene3D" id="3.40.50.150">
    <property type="entry name" value="Vaccinia Virus protein VP39"/>
    <property type="match status" value="1"/>
</dbReference>
<dbReference type="PROSITE" id="PS51683">
    <property type="entry name" value="SAM_OMT_II"/>
    <property type="match status" value="1"/>
</dbReference>
<dbReference type="GO" id="GO:0032259">
    <property type="term" value="P:methylation"/>
    <property type="evidence" value="ECO:0007669"/>
    <property type="project" value="UniProtKB-KW"/>
</dbReference>
<dbReference type="Pfam" id="PF08100">
    <property type="entry name" value="Dimerisation"/>
    <property type="match status" value="1"/>
</dbReference>
<dbReference type="PANTHER" id="PTHR43712:SF2">
    <property type="entry name" value="O-METHYLTRANSFERASE CICE"/>
    <property type="match status" value="1"/>
</dbReference>
<evidence type="ECO:0000313" key="6">
    <source>
        <dbReference type="EMBL" id="MBE9192683.1"/>
    </source>
</evidence>
<dbReference type="InterPro" id="IPR016461">
    <property type="entry name" value="COMT-like"/>
</dbReference>